<sequence length="144" mass="15677">MATVKFEGRAIPMDDAIAGNDELLKQALLPHLGPEIANATVSREQKEGQAMVVTLVKKAGPKGSKVLDALIKAPEQVNPVFGLAWMIQWNEARGTIHFLDVMDLQPAIEAALQVGEHEEKHTSRAVNRLKKADPAISHQIIVGF</sequence>
<dbReference type="OrthoDB" id="464394at2"/>
<name>A0A402BL66_9CHLR</name>
<protein>
    <submittedName>
        <fullName evidence="1">Uncharacterized protein</fullName>
    </submittedName>
</protein>
<evidence type="ECO:0000313" key="1">
    <source>
        <dbReference type="EMBL" id="GCE32108.1"/>
    </source>
</evidence>
<proteinExistence type="predicted"/>
<reference evidence="2" key="1">
    <citation type="submission" date="2018-12" db="EMBL/GenBank/DDBJ databases">
        <title>Tengunoibacter tsumagoiensis gen. nov., sp. nov., Dictyobacter kobayashii sp. nov., D. alpinus sp. nov., and D. joshuensis sp. nov. and description of Dictyobacteraceae fam. nov. within the order Ktedonobacterales isolated from Tengu-no-mugimeshi.</title>
        <authorList>
            <person name="Wang C.M."/>
            <person name="Zheng Y."/>
            <person name="Sakai Y."/>
            <person name="Toyoda A."/>
            <person name="Minakuchi Y."/>
            <person name="Abe K."/>
            <person name="Yokota A."/>
            <person name="Yabe S."/>
        </authorList>
    </citation>
    <scope>NUCLEOTIDE SEQUENCE [LARGE SCALE GENOMIC DNA]</scope>
    <source>
        <strain evidence="2">Uno16</strain>
    </source>
</reference>
<evidence type="ECO:0000313" key="2">
    <source>
        <dbReference type="Proteomes" id="UP000287171"/>
    </source>
</evidence>
<dbReference type="EMBL" id="BIFT01000003">
    <property type="protein sequence ID" value="GCE32108.1"/>
    <property type="molecule type" value="Genomic_DNA"/>
</dbReference>
<comment type="caution">
    <text evidence="1">The sequence shown here is derived from an EMBL/GenBank/DDBJ whole genome shotgun (WGS) entry which is preliminary data.</text>
</comment>
<dbReference type="Proteomes" id="UP000287171">
    <property type="component" value="Unassembled WGS sequence"/>
</dbReference>
<gene>
    <name evidence="1" type="ORF">KDA_75920</name>
</gene>
<organism evidence="1 2">
    <name type="scientific">Dictyobacter alpinus</name>
    <dbReference type="NCBI Taxonomy" id="2014873"/>
    <lineage>
        <taxon>Bacteria</taxon>
        <taxon>Bacillati</taxon>
        <taxon>Chloroflexota</taxon>
        <taxon>Ktedonobacteria</taxon>
        <taxon>Ktedonobacterales</taxon>
        <taxon>Dictyobacteraceae</taxon>
        <taxon>Dictyobacter</taxon>
    </lineage>
</organism>
<accession>A0A402BL66</accession>
<keyword evidence="2" id="KW-1185">Reference proteome</keyword>
<dbReference type="RefSeq" id="WP_126632107.1">
    <property type="nucleotide sequence ID" value="NZ_BIFT01000003.1"/>
</dbReference>
<dbReference type="AlphaFoldDB" id="A0A402BL66"/>